<dbReference type="STRING" id="3469.A0A4Y7LC72"/>
<dbReference type="EMBL" id="CM010725">
    <property type="protein sequence ID" value="RZC82250.1"/>
    <property type="molecule type" value="Genomic_DNA"/>
</dbReference>
<gene>
    <name evidence="1" type="ORF">C5167_045032</name>
</gene>
<evidence type="ECO:0000313" key="1">
    <source>
        <dbReference type="EMBL" id="RZC82250.1"/>
    </source>
</evidence>
<dbReference type="Gene3D" id="3.60.21.10">
    <property type="match status" value="1"/>
</dbReference>
<keyword evidence="2" id="KW-1185">Reference proteome</keyword>
<dbReference type="Gramene" id="RZC82250">
    <property type="protein sequence ID" value="RZC82250"/>
    <property type="gene ID" value="C5167_045032"/>
</dbReference>
<evidence type="ECO:0008006" key="3">
    <source>
        <dbReference type="Google" id="ProtNLM"/>
    </source>
</evidence>
<feature type="non-terminal residue" evidence="1">
    <location>
        <position position="170"/>
    </location>
</feature>
<sequence length="170" mass="19846">METERQRSPVVISHQAFEIKFQILRLSIISVMQIRRSLRSLLQLKMEVGQASKFIHRLRYGRIADVIRQLIDKAGDFASDDIWYRVVQFVTNNKDIHQKKGREYLDKPAIHETMVKAHQLCKISSNMFPDKGLLIVCSAPNYCYMCGNIALRLSFSDNTRRTLYESQHKT</sequence>
<accession>A0A4Y7LC72</accession>
<protein>
    <recommendedName>
        <fullName evidence="3">Serine/threonine specific protein phosphatases domain-containing protein</fullName>
    </recommendedName>
</protein>
<reference evidence="1 2" key="1">
    <citation type="journal article" date="2018" name="Science">
        <title>The opium poppy genome and morphinan production.</title>
        <authorList>
            <person name="Guo L."/>
            <person name="Winzer T."/>
            <person name="Yang X."/>
            <person name="Li Y."/>
            <person name="Ning Z."/>
            <person name="He Z."/>
            <person name="Teodor R."/>
            <person name="Lu Y."/>
            <person name="Bowser T.A."/>
            <person name="Graham I.A."/>
            <person name="Ye K."/>
        </authorList>
    </citation>
    <scope>NUCLEOTIDE SEQUENCE [LARGE SCALE GENOMIC DNA]</scope>
    <source>
        <strain evidence="2">cv. HN1</strain>
        <tissue evidence="1">Leaves</tissue>
    </source>
</reference>
<evidence type="ECO:0000313" key="2">
    <source>
        <dbReference type="Proteomes" id="UP000316621"/>
    </source>
</evidence>
<dbReference type="AlphaFoldDB" id="A0A4Y7LC72"/>
<name>A0A4Y7LC72_PAPSO</name>
<organism evidence="1 2">
    <name type="scientific">Papaver somniferum</name>
    <name type="common">Opium poppy</name>
    <dbReference type="NCBI Taxonomy" id="3469"/>
    <lineage>
        <taxon>Eukaryota</taxon>
        <taxon>Viridiplantae</taxon>
        <taxon>Streptophyta</taxon>
        <taxon>Embryophyta</taxon>
        <taxon>Tracheophyta</taxon>
        <taxon>Spermatophyta</taxon>
        <taxon>Magnoliopsida</taxon>
        <taxon>Ranunculales</taxon>
        <taxon>Papaveraceae</taxon>
        <taxon>Papaveroideae</taxon>
        <taxon>Papaver</taxon>
    </lineage>
</organism>
<dbReference type="SUPFAM" id="SSF56300">
    <property type="entry name" value="Metallo-dependent phosphatases"/>
    <property type="match status" value="1"/>
</dbReference>
<dbReference type="InterPro" id="IPR029052">
    <property type="entry name" value="Metallo-depent_PP-like"/>
</dbReference>
<proteinExistence type="predicted"/>
<dbReference type="Proteomes" id="UP000316621">
    <property type="component" value="Chromosome 11"/>
</dbReference>